<dbReference type="eggNOG" id="ENOG5033IPS">
    <property type="taxonomic scope" value="Bacteria"/>
</dbReference>
<proteinExistence type="predicted"/>
<keyword evidence="4" id="KW-1185">Reference proteome</keyword>
<dbReference type="Pfam" id="PF10975">
    <property type="entry name" value="DUF2802"/>
    <property type="match status" value="1"/>
</dbReference>
<protein>
    <submittedName>
        <fullName evidence="3">DNA repair ATPase</fullName>
    </submittedName>
</protein>
<evidence type="ECO:0000256" key="1">
    <source>
        <dbReference type="SAM" id="Coils"/>
    </source>
</evidence>
<dbReference type="OrthoDB" id="5600183at2"/>
<keyword evidence="2" id="KW-0812">Transmembrane</keyword>
<evidence type="ECO:0000313" key="4">
    <source>
        <dbReference type="Proteomes" id="UP000053784"/>
    </source>
</evidence>
<keyword evidence="2" id="KW-0472">Membrane</keyword>
<dbReference type="Proteomes" id="UP000053784">
    <property type="component" value="Unassembled WGS sequence"/>
</dbReference>
<name>A0A084CMX1_9GAMM</name>
<reference evidence="3 4" key="1">
    <citation type="submission" date="2014-03" db="EMBL/GenBank/DDBJ databases">
        <title>Selection and divergence in the genomes of co-occurring obligate luminous symbionts with specific hosts.</title>
        <authorList>
            <person name="Hendry T.A."/>
            <person name="de Wet J.R."/>
            <person name="Dunlap P.V."/>
        </authorList>
    </citation>
    <scope>NUCLEOTIDE SEQUENCE [LARGE SCALE GENOMIC DNA]</scope>
    <source>
        <strain evidence="3 4">Ppalp.1</strain>
    </source>
</reference>
<feature type="transmembrane region" description="Helical" evidence="2">
    <location>
        <begin position="12"/>
        <end position="34"/>
    </location>
</feature>
<keyword evidence="1" id="KW-0175">Coiled coil</keyword>
<dbReference type="AlphaFoldDB" id="A0A084CMX1"/>
<accession>A0A084CMX1</accession>
<dbReference type="InterPro" id="IPR021244">
    <property type="entry name" value="DUF2802"/>
</dbReference>
<sequence length="154" mass="17899">MVIKFLLNTPIFLSVVALLTLVFVLLVLRLRFWISSKEKRQNKEIKELEKRLRKANQQLLEFRSIVVGLGEKVSGQQGVVENLRERVFKLEYTDDNDRLYTRATKMVQLGAELHELIEECELPKAEAEFMMSLQKKLTGQEKIPPLEINPDTKS</sequence>
<evidence type="ECO:0000256" key="2">
    <source>
        <dbReference type="SAM" id="Phobius"/>
    </source>
</evidence>
<dbReference type="STRING" id="1179155.CF67_04154"/>
<gene>
    <name evidence="3" type="ORF">CF67_04154</name>
</gene>
<comment type="caution">
    <text evidence="3">The sequence shown here is derived from an EMBL/GenBank/DDBJ whole genome shotgun (WGS) entry which is preliminary data.</text>
</comment>
<keyword evidence="2" id="KW-1133">Transmembrane helix</keyword>
<feature type="coiled-coil region" evidence="1">
    <location>
        <begin position="38"/>
        <end position="65"/>
    </location>
</feature>
<dbReference type="RefSeq" id="WP_034414570.1">
    <property type="nucleotide sequence ID" value="NZ_JGVK01000027.1"/>
</dbReference>
<organism evidence="3 4">
    <name type="scientific">Candidatus Photodesmus blepharonis</name>
    <dbReference type="NCBI Taxonomy" id="1179155"/>
    <lineage>
        <taxon>Bacteria</taxon>
        <taxon>Pseudomonadati</taxon>
        <taxon>Pseudomonadota</taxon>
        <taxon>Gammaproteobacteria</taxon>
        <taxon>Vibrionales</taxon>
        <taxon>Vibrionaceae</taxon>
        <taxon>Candidatus Photodesmus</taxon>
    </lineage>
</organism>
<evidence type="ECO:0000313" key="3">
    <source>
        <dbReference type="EMBL" id="KEY91150.1"/>
    </source>
</evidence>
<dbReference type="EMBL" id="JGVK01000027">
    <property type="protein sequence ID" value="KEY91150.1"/>
    <property type="molecule type" value="Genomic_DNA"/>
</dbReference>